<evidence type="ECO:0008006" key="4">
    <source>
        <dbReference type="Google" id="ProtNLM"/>
    </source>
</evidence>
<feature type="region of interest" description="Disordered" evidence="1">
    <location>
        <begin position="1"/>
        <end position="27"/>
    </location>
</feature>
<protein>
    <recommendedName>
        <fullName evidence="4">PE domain-containing protein</fullName>
    </recommendedName>
</protein>
<evidence type="ECO:0000313" key="2">
    <source>
        <dbReference type="EMBL" id="RZQ59265.1"/>
    </source>
</evidence>
<evidence type="ECO:0000256" key="1">
    <source>
        <dbReference type="SAM" id="MobiDB-lite"/>
    </source>
</evidence>
<organism evidence="2 3">
    <name type="scientific">Amycolatopsis suaedae</name>
    <dbReference type="NCBI Taxonomy" id="2510978"/>
    <lineage>
        <taxon>Bacteria</taxon>
        <taxon>Bacillati</taxon>
        <taxon>Actinomycetota</taxon>
        <taxon>Actinomycetes</taxon>
        <taxon>Pseudonocardiales</taxon>
        <taxon>Pseudonocardiaceae</taxon>
        <taxon>Amycolatopsis</taxon>
    </lineage>
</organism>
<reference evidence="2 3" key="1">
    <citation type="submission" date="2019-02" db="EMBL/GenBank/DDBJ databases">
        <title>Draft genome sequence of Amycolatopsis sp. 8-3EHSu isolated from roots of Suaeda maritima.</title>
        <authorList>
            <person name="Duangmal K."/>
            <person name="Chantavorakit T."/>
        </authorList>
    </citation>
    <scope>NUCLEOTIDE SEQUENCE [LARGE SCALE GENOMIC DNA]</scope>
    <source>
        <strain evidence="2 3">8-3EHSu</strain>
    </source>
</reference>
<dbReference type="Proteomes" id="UP000292003">
    <property type="component" value="Unassembled WGS sequence"/>
</dbReference>
<feature type="region of interest" description="Disordered" evidence="1">
    <location>
        <begin position="109"/>
        <end position="132"/>
    </location>
</feature>
<comment type="caution">
    <text evidence="2">The sequence shown here is derived from an EMBL/GenBank/DDBJ whole genome shotgun (WGS) entry which is preliminary data.</text>
</comment>
<proteinExistence type="predicted"/>
<keyword evidence="3" id="KW-1185">Reference proteome</keyword>
<dbReference type="EMBL" id="SFCC01000028">
    <property type="protein sequence ID" value="RZQ59265.1"/>
    <property type="molecule type" value="Genomic_DNA"/>
</dbReference>
<evidence type="ECO:0000313" key="3">
    <source>
        <dbReference type="Proteomes" id="UP000292003"/>
    </source>
</evidence>
<dbReference type="RefSeq" id="WP_130479935.1">
    <property type="nucleotide sequence ID" value="NZ_SFCC01000028.1"/>
</dbReference>
<name>A0A4V2EKU3_9PSEU</name>
<gene>
    <name evidence="2" type="ORF">EWH70_35210</name>
</gene>
<accession>A0A4V2EKU3</accession>
<dbReference type="AlphaFoldDB" id="A0A4V2EKU3"/>
<sequence length="132" mass="14390">MSNVVDGPQKGGTGGGEPPIPPGSGYEFDAEALAATIRQWDELRNEIESDRISLQTNVGTVQSPSLDPPAVRYMTAVAHFMAAAIEHNRALTNYAQVHVERLREAMNEYRASDEDAGETVESITPDDDPLHR</sequence>